<accession>A0A556QDM8</accession>
<dbReference type="Proteomes" id="UP000315648">
    <property type="component" value="Unassembled WGS sequence"/>
</dbReference>
<gene>
    <name evidence="1" type="ORF">FPL22_17280</name>
</gene>
<sequence>MKSRFFICVIFVGALIVSGCSIGLRRDSEKIEASLLEITPLGSSPEVVLEFIKKKEWQTKGYSQQSGFYKQQPGRKAETVGTSHIQASLGDYCHFPIGTTNTSAFWGFDSDRRLIGIWIWKTTDSL</sequence>
<evidence type="ECO:0000313" key="1">
    <source>
        <dbReference type="EMBL" id="TSJ74697.1"/>
    </source>
</evidence>
<dbReference type="RefSeq" id="WP_144354296.1">
    <property type="nucleotide sequence ID" value="NZ_CBCRVV010000047.1"/>
</dbReference>
<protein>
    <recommendedName>
        <fullName evidence="3">Lipoprotein</fullName>
    </recommendedName>
</protein>
<proteinExistence type="predicted"/>
<comment type="caution">
    <text evidence="1">The sequence shown here is derived from an EMBL/GenBank/DDBJ whole genome shotgun (WGS) entry which is preliminary data.</text>
</comment>
<keyword evidence="2" id="KW-1185">Reference proteome</keyword>
<dbReference type="PROSITE" id="PS51257">
    <property type="entry name" value="PROKAR_LIPOPROTEIN"/>
    <property type="match status" value="1"/>
</dbReference>
<organism evidence="1 2">
    <name type="scientific">Rariglobus hedericola</name>
    <dbReference type="NCBI Taxonomy" id="2597822"/>
    <lineage>
        <taxon>Bacteria</taxon>
        <taxon>Pseudomonadati</taxon>
        <taxon>Verrucomicrobiota</taxon>
        <taxon>Opitutia</taxon>
        <taxon>Opitutales</taxon>
        <taxon>Opitutaceae</taxon>
        <taxon>Rariglobus</taxon>
    </lineage>
</organism>
<evidence type="ECO:0000313" key="2">
    <source>
        <dbReference type="Proteomes" id="UP000315648"/>
    </source>
</evidence>
<name>A0A556QDM8_9BACT</name>
<evidence type="ECO:0008006" key="3">
    <source>
        <dbReference type="Google" id="ProtNLM"/>
    </source>
</evidence>
<dbReference type="OrthoDB" id="9181887at2"/>
<dbReference type="AlphaFoldDB" id="A0A556QDM8"/>
<reference evidence="1 2" key="1">
    <citation type="submission" date="2019-07" db="EMBL/GenBank/DDBJ databases">
        <title>Description of 53C-WASEF.</title>
        <authorList>
            <person name="Pitt A."/>
            <person name="Hahn M.W."/>
        </authorList>
    </citation>
    <scope>NUCLEOTIDE SEQUENCE [LARGE SCALE GENOMIC DNA]</scope>
    <source>
        <strain evidence="1 2">53C-WASEF</strain>
    </source>
</reference>
<dbReference type="EMBL" id="VMBG01000005">
    <property type="protein sequence ID" value="TSJ74697.1"/>
    <property type="molecule type" value="Genomic_DNA"/>
</dbReference>